<evidence type="ECO:0000256" key="1">
    <source>
        <dbReference type="ARBA" id="ARBA00004496"/>
    </source>
</evidence>
<dbReference type="Proteomes" id="UP000197138">
    <property type="component" value="Unassembled WGS sequence"/>
</dbReference>
<comment type="similarity">
    <text evidence="3 11">Belongs to the glucose-6-phosphate dehydrogenase family.</text>
</comment>
<dbReference type="SUPFAM" id="SSF51735">
    <property type="entry name" value="NAD(P)-binding Rossmann-fold domains"/>
    <property type="match status" value="1"/>
</dbReference>
<accession>A0A218WF84</accession>
<keyword evidence="5 11" id="KW-0313">Glucose metabolism</keyword>
<dbReference type="Gene3D" id="3.40.50.720">
    <property type="entry name" value="NAD(P)-binding Rossmann-like Domain"/>
    <property type="match status" value="2"/>
</dbReference>
<dbReference type="InterPro" id="IPR022675">
    <property type="entry name" value="G6P_DH_C"/>
</dbReference>
<feature type="domain" description="Glucose-6-phosphate dehydrogenase C-terminal" evidence="13">
    <location>
        <begin position="190"/>
        <end position="469"/>
    </location>
</feature>
<comment type="catalytic activity">
    <reaction evidence="10 11">
        <text>D-glucose 6-phosphate + NADP(+) = 6-phospho-D-glucono-1,5-lactone + NADPH + H(+)</text>
        <dbReference type="Rhea" id="RHEA:15841"/>
        <dbReference type="ChEBI" id="CHEBI:15378"/>
        <dbReference type="ChEBI" id="CHEBI:57783"/>
        <dbReference type="ChEBI" id="CHEBI:57955"/>
        <dbReference type="ChEBI" id="CHEBI:58349"/>
        <dbReference type="ChEBI" id="CHEBI:61548"/>
        <dbReference type="EC" id="1.1.1.49"/>
    </reaction>
</comment>
<dbReference type="InterPro" id="IPR001282">
    <property type="entry name" value="G6P_DH"/>
</dbReference>
<evidence type="ECO:0000256" key="3">
    <source>
        <dbReference type="ARBA" id="ARBA00009975"/>
    </source>
</evidence>
<comment type="function">
    <text evidence="9">Catalyzes the rate-limiting step of the oxidative pentose-phosphate pathway, which represents a route for the dissimilation of carbohydrates besides glycolysis. The main function of this enzyme is to provide reducing power (NADPH) and pentose phosphates for fatty acid and nucleic acid synthesis which are involved in membrane synthesis and cell division.</text>
</comment>
<dbReference type="AlphaFoldDB" id="A0A218WF84"/>
<gene>
    <name evidence="14" type="ORF">CDL15_Pgr005652</name>
</gene>
<evidence type="ECO:0000256" key="8">
    <source>
        <dbReference type="ARBA" id="ARBA00023277"/>
    </source>
</evidence>
<dbReference type="Gene3D" id="3.30.360.10">
    <property type="entry name" value="Dihydrodipicolinate Reductase, domain 2"/>
    <property type="match status" value="1"/>
</dbReference>
<dbReference type="InterPro" id="IPR022674">
    <property type="entry name" value="G6P_DH_NAD-bd"/>
</dbReference>
<dbReference type="UniPathway" id="UPA00115">
    <property type="reaction ID" value="UER00408"/>
</dbReference>
<dbReference type="GO" id="GO:0006006">
    <property type="term" value="P:glucose metabolic process"/>
    <property type="evidence" value="ECO:0007669"/>
    <property type="project" value="UniProtKB-KW"/>
</dbReference>
<keyword evidence="7 11" id="KW-0560">Oxidoreductase</keyword>
<evidence type="ECO:0000256" key="11">
    <source>
        <dbReference type="RuleBase" id="RU362120"/>
    </source>
</evidence>
<evidence type="ECO:0000256" key="6">
    <source>
        <dbReference type="ARBA" id="ARBA00022857"/>
    </source>
</evidence>
<evidence type="ECO:0000313" key="15">
    <source>
        <dbReference type="Proteomes" id="UP000197138"/>
    </source>
</evidence>
<evidence type="ECO:0000256" key="7">
    <source>
        <dbReference type="ARBA" id="ARBA00023002"/>
    </source>
</evidence>
<evidence type="ECO:0000256" key="4">
    <source>
        <dbReference type="ARBA" id="ARBA00022490"/>
    </source>
</evidence>
<dbReference type="Pfam" id="PF00479">
    <property type="entry name" value="G6PD_N"/>
    <property type="match status" value="2"/>
</dbReference>
<evidence type="ECO:0000259" key="13">
    <source>
        <dbReference type="Pfam" id="PF02781"/>
    </source>
</evidence>
<comment type="pathway">
    <text evidence="2 11">Carbohydrate degradation; pentose phosphate pathway; D-ribulose 5-phosphate from D-glucose 6-phosphate (oxidative stage): step 1/3.</text>
</comment>
<name>A0A218WF84_PUNGR</name>
<evidence type="ECO:0000256" key="2">
    <source>
        <dbReference type="ARBA" id="ARBA00004937"/>
    </source>
</evidence>
<evidence type="ECO:0000256" key="9">
    <source>
        <dbReference type="ARBA" id="ARBA00046096"/>
    </source>
</evidence>
<dbReference type="FunFam" id="3.30.360.10:FF:000013">
    <property type="entry name" value="Glucose-6-phosphate 1-dehydrogenase"/>
    <property type="match status" value="1"/>
</dbReference>
<dbReference type="NCBIfam" id="TIGR00871">
    <property type="entry name" value="zwf"/>
    <property type="match status" value="1"/>
</dbReference>
<comment type="caution">
    <text evidence="14">The sequence shown here is derived from an EMBL/GenBank/DDBJ whole genome shotgun (WGS) entry which is preliminary data.</text>
</comment>
<dbReference type="HAMAP" id="MF_00966">
    <property type="entry name" value="G6PD"/>
    <property type="match status" value="1"/>
</dbReference>
<evidence type="ECO:0000256" key="5">
    <source>
        <dbReference type="ARBA" id="ARBA00022526"/>
    </source>
</evidence>
<dbReference type="Pfam" id="PF02781">
    <property type="entry name" value="G6PD_C"/>
    <property type="match status" value="1"/>
</dbReference>
<keyword evidence="4" id="KW-0963">Cytoplasm</keyword>
<feature type="domain" description="Glucose-6-phosphate dehydrogenase NAD-binding" evidence="12">
    <location>
        <begin position="32"/>
        <end position="133"/>
    </location>
</feature>
<feature type="domain" description="Glucose-6-phosphate dehydrogenase NAD-binding" evidence="12">
    <location>
        <begin position="140"/>
        <end position="188"/>
    </location>
</feature>
<dbReference type="PRINTS" id="PR00079">
    <property type="entry name" value="G6PDHDRGNASE"/>
</dbReference>
<dbReference type="PANTHER" id="PTHR23429:SF0">
    <property type="entry name" value="GLUCOSE-6-PHOSPHATE 1-DEHYDROGENASE"/>
    <property type="match status" value="1"/>
</dbReference>
<dbReference type="PANTHER" id="PTHR23429">
    <property type="entry name" value="GLUCOSE-6-PHOSPHATE 1-DEHYDROGENASE G6PD"/>
    <property type="match status" value="1"/>
</dbReference>
<evidence type="ECO:0000313" key="14">
    <source>
        <dbReference type="EMBL" id="OWM71465.1"/>
    </source>
</evidence>
<dbReference type="PROSITE" id="PS00069">
    <property type="entry name" value="G6P_DEHYDROGENASE"/>
    <property type="match status" value="1"/>
</dbReference>
<reference evidence="15" key="1">
    <citation type="journal article" date="2017" name="Plant J.">
        <title>The pomegranate (Punica granatum L.) genome and the genomics of punicalagin biosynthesis.</title>
        <authorList>
            <person name="Qin G."/>
            <person name="Xu C."/>
            <person name="Ming R."/>
            <person name="Tang H."/>
            <person name="Guyot R."/>
            <person name="Kramer E.M."/>
            <person name="Hu Y."/>
            <person name="Yi X."/>
            <person name="Qi Y."/>
            <person name="Xu X."/>
            <person name="Gao Z."/>
            <person name="Pan H."/>
            <person name="Jian J."/>
            <person name="Tian Y."/>
            <person name="Yue Z."/>
            <person name="Xu Y."/>
        </authorList>
    </citation>
    <scope>NUCLEOTIDE SEQUENCE [LARGE SCALE GENOMIC DNA]</scope>
    <source>
        <strain evidence="15">cv. Dabenzi</strain>
    </source>
</reference>
<organism evidence="14 15">
    <name type="scientific">Punica granatum</name>
    <name type="common">Pomegranate</name>
    <dbReference type="NCBI Taxonomy" id="22663"/>
    <lineage>
        <taxon>Eukaryota</taxon>
        <taxon>Viridiplantae</taxon>
        <taxon>Streptophyta</taxon>
        <taxon>Embryophyta</taxon>
        <taxon>Tracheophyta</taxon>
        <taxon>Spermatophyta</taxon>
        <taxon>Magnoliopsida</taxon>
        <taxon>eudicotyledons</taxon>
        <taxon>Gunneridae</taxon>
        <taxon>Pentapetalae</taxon>
        <taxon>rosids</taxon>
        <taxon>malvids</taxon>
        <taxon>Myrtales</taxon>
        <taxon>Lythraceae</taxon>
        <taxon>Punica</taxon>
    </lineage>
</organism>
<dbReference type="InterPro" id="IPR019796">
    <property type="entry name" value="G6P_DH_AS"/>
</dbReference>
<keyword evidence="8 11" id="KW-0119">Carbohydrate metabolism</keyword>
<dbReference type="GO" id="GO:0004345">
    <property type="term" value="F:glucose-6-phosphate dehydrogenase activity"/>
    <property type="evidence" value="ECO:0007669"/>
    <property type="project" value="UniProtKB-EC"/>
</dbReference>
<protein>
    <recommendedName>
        <fullName evidence="11">Glucose-6-phosphate 1-dehydrogenase</fullName>
        <ecNumber evidence="11">1.1.1.49</ecNumber>
    </recommendedName>
</protein>
<comment type="subcellular location">
    <subcellularLocation>
        <location evidence="1">Cytoplasm</location>
    </subcellularLocation>
</comment>
<dbReference type="EMBL" id="MTKT01004399">
    <property type="protein sequence ID" value="OWM71465.1"/>
    <property type="molecule type" value="Genomic_DNA"/>
</dbReference>
<evidence type="ECO:0000256" key="10">
    <source>
        <dbReference type="ARBA" id="ARBA00048749"/>
    </source>
</evidence>
<keyword evidence="6 11" id="KW-0521">NADP</keyword>
<dbReference type="GO" id="GO:0009051">
    <property type="term" value="P:pentose-phosphate shunt, oxidative branch"/>
    <property type="evidence" value="ECO:0007669"/>
    <property type="project" value="UniProtKB-ARBA"/>
</dbReference>
<proteinExistence type="inferred from homology"/>
<dbReference type="PIRSF" id="PIRSF000110">
    <property type="entry name" value="G6PD"/>
    <property type="match status" value="1"/>
</dbReference>
<dbReference type="InterPro" id="IPR036291">
    <property type="entry name" value="NAD(P)-bd_dom_sf"/>
</dbReference>
<dbReference type="SUPFAM" id="SSF55347">
    <property type="entry name" value="Glyceraldehyde-3-phosphate dehydrogenase-like, C-terminal domain"/>
    <property type="match status" value="1"/>
</dbReference>
<sequence>MGSGEWSIQKRSDSFRNEELDSFPETGCLSVIVLGASGDLAKKKTFPALFNLYRQGFLPPDEVHIFGYARTKITDDELRNRLHGYLINEKSASPQQSEDLSKFLQLIKYVSGSYDTEEGFQRLDKEISQHEISKNTTDLGGWTRIVVEKPFGKDLQSAENLSAQIGELFDEPQIYRIDHYLGKELVQNMLVLRFANRFFLPLWNRDNIDNVQIVFREDFGTEGRGGYFDEYGIIRDIIQNHLLQVLCLVAMEKPVSLKPEHIRDEKVKVLQSVLPIKDEEVVLGQYEGYRDDPTVPDQSNTPTFATMVLRIHNERWEGVPFIMKAGKALNSRKAEIRVQFKDVPGDIFKCKRQGRNEFVIRLQPSEAIYMKLTVKQPGLEMSTIQSELDLSYRQRYQGVTIPEAYERLILDTIRGDQQHFVRRDELKAAWEIFTPLLHRIDNGEMKPIPYKPGSRGPAEADELLSNAGYVQTHGYIWIPPTL</sequence>
<evidence type="ECO:0000259" key="12">
    <source>
        <dbReference type="Pfam" id="PF00479"/>
    </source>
</evidence>
<dbReference type="GO" id="GO:0005829">
    <property type="term" value="C:cytosol"/>
    <property type="evidence" value="ECO:0007669"/>
    <property type="project" value="TreeGrafter"/>
</dbReference>
<dbReference type="EC" id="1.1.1.49" evidence="11"/>
<dbReference type="GO" id="GO:0050661">
    <property type="term" value="F:NADP binding"/>
    <property type="evidence" value="ECO:0007669"/>
    <property type="project" value="InterPro"/>
</dbReference>